<keyword evidence="2" id="KW-1185">Reference proteome</keyword>
<dbReference type="EMBL" id="BPLR01020804">
    <property type="protein sequence ID" value="GIX82709.1"/>
    <property type="molecule type" value="Genomic_DNA"/>
</dbReference>
<accession>A0AAV4NGY7</accession>
<evidence type="ECO:0000313" key="2">
    <source>
        <dbReference type="Proteomes" id="UP001054945"/>
    </source>
</evidence>
<dbReference type="AlphaFoldDB" id="A0AAV4NGY7"/>
<reference evidence="1 2" key="1">
    <citation type="submission" date="2021-06" db="EMBL/GenBank/DDBJ databases">
        <title>Caerostris extrusa draft genome.</title>
        <authorList>
            <person name="Kono N."/>
            <person name="Arakawa K."/>
        </authorList>
    </citation>
    <scope>NUCLEOTIDE SEQUENCE [LARGE SCALE GENOMIC DNA]</scope>
</reference>
<gene>
    <name evidence="1" type="ORF">CEXT_176551</name>
</gene>
<comment type="caution">
    <text evidence="1">The sequence shown here is derived from an EMBL/GenBank/DDBJ whole genome shotgun (WGS) entry which is preliminary data.</text>
</comment>
<organism evidence="1 2">
    <name type="scientific">Caerostris extrusa</name>
    <name type="common">Bark spider</name>
    <name type="synonym">Caerostris bankana</name>
    <dbReference type="NCBI Taxonomy" id="172846"/>
    <lineage>
        <taxon>Eukaryota</taxon>
        <taxon>Metazoa</taxon>
        <taxon>Ecdysozoa</taxon>
        <taxon>Arthropoda</taxon>
        <taxon>Chelicerata</taxon>
        <taxon>Arachnida</taxon>
        <taxon>Araneae</taxon>
        <taxon>Araneomorphae</taxon>
        <taxon>Entelegynae</taxon>
        <taxon>Araneoidea</taxon>
        <taxon>Araneidae</taxon>
        <taxon>Caerostris</taxon>
    </lineage>
</organism>
<sequence>MGKWKLNESSSASGCQGNELLRHPATKITAASCFAERSFLHFLRFVTQDLENKEFWRDRYPDFTGYIRHGLLPNIFQEPFMIREPDYSLVVMKIDYSIRKVKIDFENSACKK</sequence>
<evidence type="ECO:0000313" key="1">
    <source>
        <dbReference type="EMBL" id="GIX82709.1"/>
    </source>
</evidence>
<name>A0AAV4NGY7_CAEEX</name>
<dbReference type="Proteomes" id="UP001054945">
    <property type="component" value="Unassembled WGS sequence"/>
</dbReference>
<proteinExistence type="predicted"/>
<protein>
    <submittedName>
        <fullName evidence="1">Uncharacterized protein</fullName>
    </submittedName>
</protein>